<dbReference type="Gene3D" id="3.30.930.10">
    <property type="entry name" value="Bira Bifunctional Protein, Domain 2"/>
    <property type="match status" value="1"/>
</dbReference>
<reference evidence="11 12" key="1">
    <citation type="submission" date="2019-03" db="EMBL/GenBank/DDBJ databases">
        <title>Deep-cultivation of Planctomycetes and their phenomic and genomic characterization uncovers novel biology.</title>
        <authorList>
            <person name="Wiegand S."/>
            <person name="Jogler M."/>
            <person name="Boedeker C."/>
            <person name="Pinto D."/>
            <person name="Vollmers J."/>
            <person name="Rivas-Marin E."/>
            <person name="Kohn T."/>
            <person name="Peeters S.H."/>
            <person name="Heuer A."/>
            <person name="Rast P."/>
            <person name="Oberbeckmann S."/>
            <person name="Bunk B."/>
            <person name="Jeske O."/>
            <person name="Meyerdierks A."/>
            <person name="Storesund J.E."/>
            <person name="Kallscheuer N."/>
            <person name="Luecker S."/>
            <person name="Lage O.M."/>
            <person name="Pohl T."/>
            <person name="Merkel B.J."/>
            <person name="Hornburger P."/>
            <person name="Mueller R.-W."/>
            <person name="Bruemmer F."/>
            <person name="Labrenz M."/>
            <person name="Spormann A.M."/>
            <person name="Op den Camp H."/>
            <person name="Overmann J."/>
            <person name="Amann R."/>
            <person name="Jetten M.S.M."/>
            <person name="Mascher T."/>
            <person name="Medema M.H."/>
            <person name="Devos D.P."/>
            <person name="Kaster A.-K."/>
            <person name="Ovreas L."/>
            <person name="Rohde M."/>
            <person name="Galperin M.Y."/>
            <person name="Jogler C."/>
        </authorList>
    </citation>
    <scope>NUCLEOTIDE SEQUENCE [LARGE SCALE GENOMIC DNA]</scope>
    <source>
        <strain evidence="11 12">Enr13</strain>
    </source>
</reference>
<dbReference type="InterPro" id="IPR045864">
    <property type="entry name" value="aa-tRNA-synth_II/BPL/LPL"/>
</dbReference>
<dbReference type="Pfam" id="PF03129">
    <property type="entry name" value="HGTP_anticodon"/>
    <property type="match status" value="1"/>
</dbReference>
<comment type="subcellular location">
    <subcellularLocation>
        <location evidence="9">Cytoplasm</location>
    </subcellularLocation>
</comment>
<keyword evidence="5 9" id="KW-0648">Protein biosynthesis</keyword>
<keyword evidence="2 9" id="KW-0436">Ligase</keyword>
<comment type="catalytic activity">
    <reaction evidence="7 9">
        <text>tRNA(Pro) + L-proline + ATP = L-prolyl-tRNA(Pro) + AMP + diphosphate</text>
        <dbReference type="Rhea" id="RHEA:14305"/>
        <dbReference type="Rhea" id="RHEA-COMP:9700"/>
        <dbReference type="Rhea" id="RHEA-COMP:9702"/>
        <dbReference type="ChEBI" id="CHEBI:30616"/>
        <dbReference type="ChEBI" id="CHEBI:33019"/>
        <dbReference type="ChEBI" id="CHEBI:60039"/>
        <dbReference type="ChEBI" id="CHEBI:78442"/>
        <dbReference type="ChEBI" id="CHEBI:78532"/>
        <dbReference type="ChEBI" id="CHEBI:456215"/>
        <dbReference type="EC" id="6.1.1.15"/>
    </reaction>
</comment>
<dbReference type="InterPro" id="IPR036621">
    <property type="entry name" value="Anticodon-bd_dom_sf"/>
</dbReference>
<dbReference type="SUPFAM" id="SSF52954">
    <property type="entry name" value="Class II aaRS ABD-related"/>
    <property type="match status" value="1"/>
</dbReference>
<evidence type="ECO:0000256" key="5">
    <source>
        <dbReference type="ARBA" id="ARBA00022917"/>
    </source>
</evidence>
<dbReference type="RefSeq" id="WP_145385508.1">
    <property type="nucleotide sequence ID" value="NZ_CP037423.1"/>
</dbReference>
<dbReference type="SUPFAM" id="SSF55681">
    <property type="entry name" value="Class II aaRS and biotin synthetases"/>
    <property type="match status" value="1"/>
</dbReference>
<feature type="domain" description="Aminoacyl-transfer RNA synthetases class-II family profile" evidence="10">
    <location>
        <begin position="46"/>
        <end position="296"/>
    </location>
</feature>
<dbReference type="InterPro" id="IPR016061">
    <property type="entry name" value="Pro-tRNA_ligase_II_C"/>
</dbReference>
<dbReference type="InterPro" id="IPR004499">
    <property type="entry name" value="Pro-tRNA-ligase_IIa_arc-type"/>
</dbReference>
<comment type="subunit">
    <text evidence="9">Homodimer.</text>
</comment>
<keyword evidence="12" id="KW-1185">Reference proteome</keyword>
<dbReference type="Proteomes" id="UP000319004">
    <property type="component" value="Chromosome"/>
</dbReference>
<comment type="similarity">
    <text evidence="8 9">Belongs to the class-II aminoacyl-tRNA synthetase family. ProS type 3 subfamily.</text>
</comment>
<dbReference type="GO" id="GO:0004827">
    <property type="term" value="F:proline-tRNA ligase activity"/>
    <property type="evidence" value="ECO:0007669"/>
    <property type="project" value="UniProtKB-UniRule"/>
</dbReference>
<dbReference type="Pfam" id="PF09180">
    <property type="entry name" value="ProRS-C_1"/>
    <property type="match status" value="1"/>
</dbReference>
<dbReference type="InterPro" id="IPR006195">
    <property type="entry name" value="aa-tRNA-synth_II"/>
</dbReference>
<evidence type="ECO:0000256" key="8">
    <source>
        <dbReference type="ARBA" id="ARBA00060806"/>
    </source>
</evidence>
<dbReference type="InterPro" id="IPR002314">
    <property type="entry name" value="aa-tRNA-synt_IIb"/>
</dbReference>
<dbReference type="NCBIfam" id="TIGR00408">
    <property type="entry name" value="proS_fam_I"/>
    <property type="match status" value="1"/>
</dbReference>
<gene>
    <name evidence="9 11" type="primary">proS</name>
    <name evidence="11" type="ORF">Enr13x_16670</name>
</gene>
<dbReference type="Pfam" id="PF00587">
    <property type="entry name" value="tRNA-synt_2b"/>
    <property type="match status" value="1"/>
</dbReference>
<keyword evidence="3 9" id="KW-0547">Nucleotide-binding</keyword>
<evidence type="ECO:0000259" key="10">
    <source>
        <dbReference type="PROSITE" id="PS50862"/>
    </source>
</evidence>
<dbReference type="InterPro" id="IPR004154">
    <property type="entry name" value="Anticodon-bd"/>
</dbReference>
<evidence type="ECO:0000313" key="11">
    <source>
        <dbReference type="EMBL" id="QDV41824.1"/>
    </source>
</evidence>
<keyword evidence="4 9" id="KW-0067">ATP-binding</keyword>
<evidence type="ECO:0000256" key="2">
    <source>
        <dbReference type="ARBA" id="ARBA00022598"/>
    </source>
</evidence>
<dbReference type="PANTHER" id="PTHR43382:SF2">
    <property type="entry name" value="BIFUNCTIONAL GLUTAMATE_PROLINE--TRNA LIGASE"/>
    <property type="match status" value="1"/>
</dbReference>
<dbReference type="SMART" id="SM00946">
    <property type="entry name" value="ProRS-C_1"/>
    <property type="match status" value="1"/>
</dbReference>
<protein>
    <recommendedName>
        <fullName evidence="9">Proline--tRNA ligase</fullName>
        <ecNumber evidence="9">6.1.1.15</ecNumber>
    </recommendedName>
    <alternativeName>
        <fullName evidence="9">Prolyl-tRNA synthetase</fullName>
        <shortName evidence="9">ProRS</shortName>
    </alternativeName>
</protein>
<dbReference type="EC" id="6.1.1.15" evidence="9"/>
<dbReference type="FunFam" id="3.30.930.10:FF:000023">
    <property type="entry name" value="Proline--tRNA ligase"/>
    <property type="match status" value="1"/>
</dbReference>
<dbReference type="GO" id="GO:0017101">
    <property type="term" value="C:aminoacyl-tRNA synthetase multienzyme complex"/>
    <property type="evidence" value="ECO:0007669"/>
    <property type="project" value="TreeGrafter"/>
</dbReference>
<dbReference type="Gene3D" id="3.30.110.30">
    <property type="entry name" value="C-terminal domain of ProRS"/>
    <property type="match status" value="1"/>
</dbReference>
<proteinExistence type="inferred from homology"/>
<dbReference type="SUPFAM" id="SSF64586">
    <property type="entry name" value="C-terminal domain of ProRS"/>
    <property type="match status" value="1"/>
</dbReference>
<dbReference type="CDD" id="cd00778">
    <property type="entry name" value="ProRS_core_arch_euk"/>
    <property type="match status" value="1"/>
</dbReference>
<dbReference type="GO" id="GO:0005524">
    <property type="term" value="F:ATP binding"/>
    <property type="evidence" value="ECO:0007669"/>
    <property type="project" value="UniProtKB-UniRule"/>
</dbReference>
<dbReference type="KEGG" id="snep:Enr13x_16670"/>
<evidence type="ECO:0000256" key="6">
    <source>
        <dbReference type="ARBA" id="ARBA00023146"/>
    </source>
</evidence>
<dbReference type="HAMAP" id="MF_01571">
    <property type="entry name" value="Pro_tRNA_synth_type3"/>
    <property type="match status" value="1"/>
</dbReference>
<accession>A0A518HLU4</accession>
<organism evidence="11 12">
    <name type="scientific">Stieleria neptunia</name>
    <dbReference type="NCBI Taxonomy" id="2527979"/>
    <lineage>
        <taxon>Bacteria</taxon>
        <taxon>Pseudomonadati</taxon>
        <taxon>Planctomycetota</taxon>
        <taxon>Planctomycetia</taxon>
        <taxon>Pirellulales</taxon>
        <taxon>Pirellulaceae</taxon>
        <taxon>Stieleria</taxon>
    </lineage>
</organism>
<evidence type="ECO:0000256" key="3">
    <source>
        <dbReference type="ARBA" id="ARBA00022741"/>
    </source>
</evidence>
<evidence type="ECO:0000256" key="4">
    <source>
        <dbReference type="ARBA" id="ARBA00022840"/>
    </source>
</evidence>
<dbReference type="OrthoDB" id="9809052at2"/>
<dbReference type="InterPro" id="IPR033721">
    <property type="entry name" value="ProRS_core_arch_euk"/>
</dbReference>
<dbReference type="GO" id="GO:0006433">
    <property type="term" value="P:prolyl-tRNA aminoacylation"/>
    <property type="evidence" value="ECO:0007669"/>
    <property type="project" value="UniProtKB-UniRule"/>
</dbReference>
<comment type="domain">
    <text evidence="9">Consists of three domains: the N-terminal catalytic domain, the anticodon-binding domain and the C-terminal extension.</text>
</comment>
<keyword evidence="1 9" id="KW-0963">Cytoplasm</keyword>
<keyword evidence="6 9" id="KW-0030">Aminoacyl-tRNA synthetase</keyword>
<evidence type="ECO:0000313" key="12">
    <source>
        <dbReference type="Proteomes" id="UP000319004"/>
    </source>
</evidence>
<dbReference type="EMBL" id="CP037423">
    <property type="protein sequence ID" value="QDV41824.1"/>
    <property type="molecule type" value="Genomic_DNA"/>
</dbReference>
<dbReference type="PANTHER" id="PTHR43382">
    <property type="entry name" value="PROLYL-TRNA SYNTHETASE"/>
    <property type="match status" value="1"/>
</dbReference>
<dbReference type="Gene3D" id="3.40.50.800">
    <property type="entry name" value="Anticodon-binding domain"/>
    <property type="match status" value="1"/>
</dbReference>
<dbReference type="GO" id="GO:0005737">
    <property type="term" value="C:cytoplasm"/>
    <property type="evidence" value="ECO:0007669"/>
    <property type="project" value="UniProtKB-SubCell"/>
</dbReference>
<dbReference type="PROSITE" id="PS50862">
    <property type="entry name" value="AA_TRNA_LIGASE_II"/>
    <property type="match status" value="1"/>
</dbReference>
<dbReference type="InterPro" id="IPR017449">
    <property type="entry name" value="Pro-tRNA_synth_II"/>
</dbReference>
<evidence type="ECO:0000256" key="7">
    <source>
        <dbReference type="ARBA" id="ARBA00047671"/>
    </source>
</evidence>
<sequence length="503" mass="56738">MAKAPKTAISPTRADDYPEWYQQVIKAADLAENSPVRGCMVIKPWGYQLWENMQRALDDMFKATGHQNAYFPLFIPMSFLEKEAEHVEGFAKECAVVTHHRLEPDPEGGLRPAGQLEEPLIVRPTSETIIGATYAKWVQSYRDLPILINQWANVVRWEMRTRMFLRTAEFLWQEGHTVHATDTEAIEETERMINVYADFARNWMAMPVTIGAKTAGERFPGAVETLSIEAMMQDRKALQAGTSHFLGQNFSKAQEIVFQSESGSREYAWTTSWGVSTRLVGALIMTHSDDDGFVLPPKLAPIHVVILPIYKDDSRSAVMEYIHALRDALRAQSYDGVPVRVEIDDRDMRGGEKKWHHVKRGVPIRLEVGPKDMEKNSVFMGRRDQPKSVGMDRNELVATIGTLLGEIQQSLYDRADQLRIENTVTITNEADFRDFFTPKNAGNPEIHGGFAMCHFADEASIDALLKELKVTIRCVPSENNDTPGTCFATGKPAEKQAIFAKAY</sequence>
<comment type="function">
    <text evidence="9">Catalyzes the attachment of proline to tRNA(Pro) in a two-step reaction: proline is first activated by ATP to form Pro-AMP and then transferred to the acceptor end of tRNA(Pro).</text>
</comment>
<evidence type="ECO:0000256" key="1">
    <source>
        <dbReference type="ARBA" id="ARBA00022490"/>
    </source>
</evidence>
<evidence type="ECO:0000256" key="9">
    <source>
        <dbReference type="HAMAP-Rule" id="MF_01571"/>
    </source>
</evidence>
<name>A0A518HLU4_9BACT</name>
<dbReference type="AlphaFoldDB" id="A0A518HLU4"/>